<evidence type="ECO:0000256" key="1">
    <source>
        <dbReference type="SAM" id="MobiDB-lite"/>
    </source>
</evidence>
<evidence type="ECO:0000313" key="2">
    <source>
        <dbReference type="EMBL" id="WQF78308.1"/>
    </source>
</evidence>
<dbReference type="KEGG" id="cdet:87939825"/>
<sequence>MAARCLPPEPFQSTKSPSPPPPLSTATLHKPGHRLSQHPLWRVKLATPKRERRRLQQQLAWMGGQEAKKTNNPQDIFLFIHRAAFPVQRCRSQKIRTTANLPSTLGCSATPPSHQWVGIRIST</sequence>
<dbReference type="AlphaFoldDB" id="A0AAX4I5P3"/>
<gene>
    <name evidence="2" type="ORF">CDEST_03322</name>
</gene>
<dbReference type="RefSeq" id="XP_062775532.1">
    <property type="nucleotide sequence ID" value="XM_062919481.1"/>
</dbReference>
<dbReference type="EMBL" id="CP137306">
    <property type="protein sequence ID" value="WQF78308.1"/>
    <property type="molecule type" value="Genomic_DNA"/>
</dbReference>
<organism evidence="2 3">
    <name type="scientific">Colletotrichum destructivum</name>
    <dbReference type="NCBI Taxonomy" id="34406"/>
    <lineage>
        <taxon>Eukaryota</taxon>
        <taxon>Fungi</taxon>
        <taxon>Dikarya</taxon>
        <taxon>Ascomycota</taxon>
        <taxon>Pezizomycotina</taxon>
        <taxon>Sordariomycetes</taxon>
        <taxon>Hypocreomycetidae</taxon>
        <taxon>Glomerellales</taxon>
        <taxon>Glomerellaceae</taxon>
        <taxon>Colletotrichum</taxon>
        <taxon>Colletotrichum destructivum species complex</taxon>
    </lineage>
</organism>
<feature type="region of interest" description="Disordered" evidence="1">
    <location>
        <begin position="1"/>
        <end position="37"/>
    </location>
</feature>
<accession>A0AAX4I5P3</accession>
<keyword evidence="3" id="KW-1185">Reference proteome</keyword>
<protein>
    <submittedName>
        <fullName evidence="2">Uncharacterized protein</fullName>
    </submittedName>
</protein>
<dbReference type="Proteomes" id="UP001322277">
    <property type="component" value="Chromosome 2"/>
</dbReference>
<evidence type="ECO:0000313" key="3">
    <source>
        <dbReference type="Proteomes" id="UP001322277"/>
    </source>
</evidence>
<dbReference type="GeneID" id="87939825"/>
<reference evidence="3" key="1">
    <citation type="journal article" date="2023" name="bioRxiv">
        <title>Complete genome of the Medicago anthracnose fungus, Colletotrichum destructivum, reveals a mini-chromosome-like region within a core chromosome.</title>
        <authorList>
            <person name="Lapalu N."/>
            <person name="Simon A."/>
            <person name="Lu A."/>
            <person name="Plaumann P.-L."/>
            <person name="Amselem J."/>
            <person name="Pigne S."/>
            <person name="Auger A."/>
            <person name="Koch C."/>
            <person name="Dallery J.-F."/>
            <person name="O'Connell R.J."/>
        </authorList>
    </citation>
    <scope>NUCLEOTIDE SEQUENCE [LARGE SCALE GENOMIC DNA]</scope>
    <source>
        <strain evidence="3">CBS 520.97</strain>
    </source>
</reference>
<name>A0AAX4I5P3_9PEZI</name>
<proteinExistence type="predicted"/>